<evidence type="ECO:0000313" key="2">
    <source>
        <dbReference type="Proteomes" id="UP000031668"/>
    </source>
</evidence>
<gene>
    <name evidence="1" type="ORF">RF11_13225</name>
</gene>
<name>A0A0C2MKT7_THEKT</name>
<dbReference type="InterPro" id="IPR043502">
    <property type="entry name" value="DNA/RNA_pol_sf"/>
</dbReference>
<proteinExistence type="predicted"/>
<organism evidence="1 2">
    <name type="scientific">Thelohanellus kitauei</name>
    <name type="common">Myxosporean</name>
    <dbReference type="NCBI Taxonomy" id="669202"/>
    <lineage>
        <taxon>Eukaryota</taxon>
        <taxon>Metazoa</taxon>
        <taxon>Cnidaria</taxon>
        <taxon>Myxozoa</taxon>
        <taxon>Myxosporea</taxon>
        <taxon>Bivalvulida</taxon>
        <taxon>Platysporina</taxon>
        <taxon>Myxobolidae</taxon>
        <taxon>Thelohanellus</taxon>
    </lineage>
</organism>
<dbReference type="Gene3D" id="3.10.10.10">
    <property type="entry name" value="HIV Type 1 Reverse Transcriptase, subunit A, domain 1"/>
    <property type="match status" value="1"/>
</dbReference>
<evidence type="ECO:0000313" key="1">
    <source>
        <dbReference type="EMBL" id="KII62211.1"/>
    </source>
</evidence>
<dbReference type="AlphaFoldDB" id="A0A0C2MKT7"/>
<dbReference type="SUPFAM" id="SSF56672">
    <property type="entry name" value="DNA/RNA polymerases"/>
    <property type="match status" value="1"/>
</dbReference>
<reference evidence="1 2" key="1">
    <citation type="journal article" date="2014" name="Genome Biol. Evol.">
        <title>The genome of the myxosporean Thelohanellus kitauei shows adaptations to nutrient acquisition within its fish host.</title>
        <authorList>
            <person name="Yang Y."/>
            <person name="Xiong J."/>
            <person name="Zhou Z."/>
            <person name="Huo F."/>
            <person name="Miao W."/>
            <person name="Ran C."/>
            <person name="Liu Y."/>
            <person name="Zhang J."/>
            <person name="Feng J."/>
            <person name="Wang M."/>
            <person name="Wang M."/>
            <person name="Wang L."/>
            <person name="Yao B."/>
        </authorList>
    </citation>
    <scope>NUCLEOTIDE SEQUENCE [LARGE SCALE GENOMIC DNA]</scope>
    <source>
        <strain evidence="1">Wuqing</strain>
    </source>
</reference>
<accession>A0A0C2MKT7</accession>
<protein>
    <submittedName>
        <fullName evidence="1">Uncharacterized protein</fullName>
    </submittedName>
</protein>
<dbReference type="InterPro" id="IPR043128">
    <property type="entry name" value="Rev_trsase/Diguanyl_cyclase"/>
</dbReference>
<dbReference type="PANTHER" id="PTHR24559:SF444">
    <property type="entry name" value="REVERSE TRANSCRIPTASE DOMAIN-CONTAINING PROTEIN"/>
    <property type="match status" value="1"/>
</dbReference>
<dbReference type="PANTHER" id="PTHR24559">
    <property type="entry name" value="TRANSPOSON TY3-I GAG-POL POLYPROTEIN"/>
    <property type="match status" value="1"/>
</dbReference>
<sequence length="295" mass="34359">MSILNNNKNFEESDYQDWIYKFEKALVTMGKFNDLERISTLHYFLDWIYFKFFLILSLEIRGSYPKSKEQLKTWFSPRIQSLTTRKTPFYVIKKSEPRYAALLKSNPSTSSVTVGYTRENEIEEETKEIITATVENTEDVTDIILFRNETVKPLQATVYLQKLIEDYLVIFKTNPGTTDRIFDRIETKPDTVTCDPSMKVTIHYRARIEEPIKNLLKNQIISPSSSSYCAPGVFVPKSNGEIRIKSVDYRSLNNITTKNTYAIPYTSDIQKTLISACYFSKIYLRSGDWQILVEL</sequence>
<dbReference type="Gene3D" id="3.30.70.270">
    <property type="match status" value="1"/>
</dbReference>
<dbReference type="EMBL" id="JWZT01005070">
    <property type="protein sequence ID" value="KII62211.1"/>
    <property type="molecule type" value="Genomic_DNA"/>
</dbReference>
<dbReference type="Proteomes" id="UP000031668">
    <property type="component" value="Unassembled WGS sequence"/>
</dbReference>
<keyword evidence="2" id="KW-1185">Reference proteome</keyword>
<comment type="caution">
    <text evidence="1">The sequence shown here is derived from an EMBL/GenBank/DDBJ whole genome shotgun (WGS) entry which is preliminary data.</text>
</comment>
<dbReference type="InterPro" id="IPR053134">
    <property type="entry name" value="RNA-dir_DNA_polymerase"/>
</dbReference>